<dbReference type="Pfam" id="PF05691">
    <property type="entry name" value="Raffinose_syn"/>
    <property type="match status" value="1"/>
</dbReference>
<dbReference type="InterPro" id="IPR017853">
    <property type="entry name" value="GH"/>
</dbReference>
<organism evidence="3 4">
    <name type="scientific">Liquidambar formosana</name>
    <name type="common">Formosan gum</name>
    <dbReference type="NCBI Taxonomy" id="63359"/>
    <lineage>
        <taxon>Eukaryota</taxon>
        <taxon>Viridiplantae</taxon>
        <taxon>Streptophyta</taxon>
        <taxon>Embryophyta</taxon>
        <taxon>Tracheophyta</taxon>
        <taxon>Spermatophyta</taxon>
        <taxon>Magnoliopsida</taxon>
        <taxon>eudicotyledons</taxon>
        <taxon>Gunneridae</taxon>
        <taxon>Pentapetalae</taxon>
        <taxon>Saxifragales</taxon>
        <taxon>Altingiaceae</taxon>
        <taxon>Liquidambar</taxon>
    </lineage>
</organism>
<dbReference type="InterPro" id="IPR008811">
    <property type="entry name" value="Glycosyl_hydrolases_36"/>
</dbReference>
<comment type="caution">
    <text evidence="3">The sequence shown here is derived from an EMBL/GenBank/DDBJ whole genome shotgun (WGS) entry which is preliminary data.</text>
</comment>
<dbReference type="PANTHER" id="PTHR31268:SF32">
    <property type="entry name" value="GALACTINOL--SUCROSE GALACTOSYLTRANSFERASE 2-RELATED"/>
    <property type="match status" value="1"/>
</dbReference>
<comment type="similarity">
    <text evidence="1">Belongs to the glycosyl hydrolases 36 family.</text>
</comment>
<dbReference type="GO" id="GO:0052692">
    <property type="term" value="F:raffinose alpha-galactosidase activity"/>
    <property type="evidence" value="ECO:0007669"/>
    <property type="project" value="TreeGrafter"/>
</dbReference>
<reference evidence="3 4" key="1">
    <citation type="journal article" date="2024" name="Plant J.">
        <title>Genome sequences and population genomics reveal climatic adaptation and genomic divergence between two closely related sweetgum species.</title>
        <authorList>
            <person name="Xu W.Q."/>
            <person name="Ren C.Q."/>
            <person name="Zhang X.Y."/>
            <person name="Comes H.P."/>
            <person name="Liu X.H."/>
            <person name="Li Y.G."/>
            <person name="Kettle C.J."/>
            <person name="Jalonen R."/>
            <person name="Gaisberger H."/>
            <person name="Ma Y.Z."/>
            <person name="Qiu Y.X."/>
        </authorList>
    </citation>
    <scope>NUCLEOTIDE SEQUENCE [LARGE SCALE GENOMIC DNA]</scope>
    <source>
        <strain evidence="3">Hangzhou</strain>
    </source>
</reference>
<dbReference type="Proteomes" id="UP001415857">
    <property type="component" value="Unassembled WGS sequence"/>
</dbReference>
<evidence type="ECO:0000256" key="2">
    <source>
        <dbReference type="ARBA" id="ARBA00023277"/>
    </source>
</evidence>
<evidence type="ECO:0000256" key="1">
    <source>
        <dbReference type="ARBA" id="ARBA00007240"/>
    </source>
</evidence>
<accession>A0AAP0SA74</accession>
<evidence type="ECO:0000313" key="3">
    <source>
        <dbReference type="EMBL" id="KAK9289894.1"/>
    </source>
</evidence>
<dbReference type="SUPFAM" id="SSF51445">
    <property type="entry name" value="(Trans)glycosidases"/>
    <property type="match status" value="1"/>
</dbReference>
<keyword evidence="4" id="KW-1185">Reference proteome</keyword>
<proteinExistence type="inferred from homology"/>
<gene>
    <name evidence="3" type="ORF">L1049_008055</name>
</gene>
<dbReference type="EMBL" id="JBBPBK010000002">
    <property type="protein sequence ID" value="KAK9289894.1"/>
    <property type="molecule type" value="Genomic_DNA"/>
</dbReference>
<keyword evidence="2" id="KW-0119">Carbohydrate metabolism</keyword>
<name>A0AAP0SA74_LIQFO</name>
<protein>
    <submittedName>
        <fullName evidence="3">Uncharacterized protein</fullName>
    </submittedName>
</protein>
<sequence>MVGIEGIVVGTVGNGVDGSGGRVTLGIVGMDGNVGLGKDGIWVLGNGELELWANVSAAGGAASGVCKRWFANRLTGIKENAKFQKNGQNNDQVSGLKHVVDEAKHHHNVTYVYVWHALAGYWGGVKPAATGMEHYDCALAYPVQSPGVMGNQPDIVMDCLAVHGLVLVHPKKVFNFYNELHAYLASCGVDGVKVDVQNIVETLGAGRGGRVALTRSYQQALEASVA</sequence>
<evidence type="ECO:0000313" key="4">
    <source>
        <dbReference type="Proteomes" id="UP001415857"/>
    </source>
</evidence>
<dbReference type="PANTHER" id="PTHR31268">
    <property type="match status" value="1"/>
</dbReference>
<dbReference type="AlphaFoldDB" id="A0AAP0SA74"/>